<comment type="subunit">
    <text evidence="5">NDH-1 is composed of 14 different subunits. Subunits NuoA, H, J, K, L, M, N constitute the membrane sector of the complex.</text>
</comment>
<evidence type="ECO:0000256" key="1">
    <source>
        <dbReference type="ARBA" id="ARBA00004127"/>
    </source>
</evidence>
<feature type="transmembrane region" description="Helical" evidence="5">
    <location>
        <begin position="90"/>
        <end position="108"/>
    </location>
</feature>
<dbReference type="GO" id="GO:0005886">
    <property type="term" value="C:plasma membrane"/>
    <property type="evidence" value="ECO:0007669"/>
    <property type="project" value="UniProtKB-SubCell"/>
</dbReference>
<dbReference type="HAMAP" id="MF_00445">
    <property type="entry name" value="NDH1_NuoN_1"/>
    <property type="match status" value="1"/>
</dbReference>
<feature type="transmembrane region" description="Helical" evidence="5">
    <location>
        <begin position="355"/>
        <end position="377"/>
    </location>
</feature>
<comment type="function">
    <text evidence="5">NDH-1 shuttles electrons from NADH, via FMN and iron-sulfur (Fe-S) centers, to quinones in the respiratory chain. The immediate electron acceptor for the enzyme in this species is believed to be ubiquinone. Couples the redox reaction to proton translocation (for every two electrons transferred, four hydrogen ions are translocated across the cytoplasmic membrane), and thus conserves the redox energy in a proton gradient.</text>
</comment>
<feature type="domain" description="NADH:quinone oxidoreductase/Mrp antiporter transmembrane" evidence="7">
    <location>
        <begin position="111"/>
        <end position="398"/>
    </location>
</feature>
<dbReference type="GO" id="GO:0012505">
    <property type="term" value="C:endomembrane system"/>
    <property type="evidence" value="ECO:0007669"/>
    <property type="project" value="UniProtKB-SubCell"/>
</dbReference>
<dbReference type="EMBL" id="PJKA01000012">
    <property type="protein sequence ID" value="PNC17633.1"/>
    <property type="molecule type" value="Genomic_DNA"/>
</dbReference>
<sequence>MQAYIPEFILAGLAMLMLLAETFCKKTPKFVFGLIGAAGALAMLPFYMGGLYDNVYIILALVATAVTLLLSVDFRAVINLSSNDSKSQDGTGEFYILPLLACVGITSLCKASNLVELFVSLEVLTLSSFIMVGYFRRNLGSTEAGIKYLILGAVSTGFLVFGLAWYFGVTGTFIYDEAIVSHALAGQTAPAMYLALAMLLLGTAFKIGAVPMQLWIPDVYQGAPTPVTAFLSVASKVAGFALLSIILAPFAALPPVEFVIALMAAATLLVGNLGAIPQTNLKRMMGYSSIAQAGFILPLFIGTVDGRLAPNAPFYLAVYLVMTFGAFFALAMIRIQRGSEEISAFRGLGKTNPRLALAITIMFASLAGVPLTAGFFAKMISFVHVINTGLYLGWMLPVMIICAASGFYYYFKVIRSMYWDKPAEDADPVQVPVISGVMLAAFSIFIVLGGLMPLFMNPIR</sequence>
<proteinExistence type="inferred from homology"/>
<name>A0A2N8HCM4_9BACT</name>
<evidence type="ECO:0000256" key="2">
    <source>
        <dbReference type="ARBA" id="ARBA00022692"/>
    </source>
</evidence>
<feature type="transmembrane region" description="Helical" evidence="5">
    <location>
        <begin position="228"/>
        <end position="252"/>
    </location>
</feature>
<keyword evidence="5" id="KW-1278">Translocase</keyword>
<gene>
    <name evidence="5" type="primary">nuoN</name>
    <name evidence="8" type="ORF">CXU22_07725</name>
</gene>
<dbReference type="AlphaFoldDB" id="A0A2N8HCM4"/>
<reference evidence="8 9" key="1">
    <citation type="journal article" date="2017" name="BMC Genomics">
        <title>Genome sequencing of 39 Akkermansia muciniphila isolates reveals its population structure, genomic and functional diverisity, and global distribution in mammalian gut microbiotas.</title>
        <authorList>
            <person name="Guo X."/>
            <person name="Li S."/>
            <person name="Zhang J."/>
            <person name="Wu F."/>
            <person name="Li X."/>
            <person name="Wu D."/>
            <person name="Zhang M."/>
            <person name="Ou Z."/>
            <person name="Jie Z."/>
            <person name="Yan Q."/>
            <person name="Li P."/>
            <person name="Yi J."/>
            <person name="Peng Y."/>
        </authorList>
    </citation>
    <scope>NUCLEOTIDE SEQUENCE [LARGE SCALE GENOMIC DNA]</scope>
    <source>
        <strain evidence="8 9">GP24</strain>
    </source>
</reference>
<comment type="similarity">
    <text evidence="5">Belongs to the complex I subunit 2 family.</text>
</comment>
<feature type="transmembrane region" description="Helical" evidence="5">
    <location>
        <begin position="30"/>
        <end position="49"/>
    </location>
</feature>
<feature type="transmembrane region" description="Helical" evidence="5">
    <location>
        <begin position="431"/>
        <end position="456"/>
    </location>
</feature>
<dbReference type="InterPro" id="IPR010096">
    <property type="entry name" value="NADH-Q_OxRdtase_suN/2"/>
</dbReference>
<dbReference type="InterPro" id="IPR001750">
    <property type="entry name" value="ND/Mrp_TM"/>
</dbReference>
<keyword evidence="5" id="KW-0520">NAD</keyword>
<evidence type="ECO:0000313" key="8">
    <source>
        <dbReference type="EMBL" id="PNC17633.1"/>
    </source>
</evidence>
<keyword evidence="5" id="KW-1003">Cell membrane</keyword>
<dbReference type="EC" id="7.1.1.-" evidence="5"/>
<feature type="transmembrane region" description="Helical" evidence="5">
    <location>
        <begin position="314"/>
        <end position="335"/>
    </location>
</feature>
<dbReference type="RefSeq" id="WP_102714222.1">
    <property type="nucleotide sequence ID" value="NZ_CABMLK010000001.1"/>
</dbReference>
<feature type="transmembrane region" description="Helical" evidence="5">
    <location>
        <begin position="191"/>
        <end position="216"/>
    </location>
</feature>
<dbReference type="OrthoDB" id="9807568at2"/>
<feature type="transmembrane region" description="Helical" evidence="5">
    <location>
        <begin position="148"/>
        <end position="167"/>
    </location>
</feature>
<dbReference type="GO" id="GO:0042773">
    <property type="term" value="P:ATP synthesis coupled electron transport"/>
    <property type="evidence" value="ECO:0007669"/>
    <property type="project" value="InterPro"/>
</dbReference>
<dbReference type="GO" id="GO:0050136">
    <property type="term" value="F:NADH dehydrogenase (quinone) (non-electrogenic) activity"/>
    <property type="evidence" value="ECO:0007669"/>
    <property type="project" value="UniProtKB-UniRule"/>
</dbReference>
<keyword evidence="5" id="KW-0830">Ubiquinone</keyword>
<accession>A0A2N8HCM4</accession>
<dbReference type="PANTHER" id="PTHR22773">
    <property type="entry name" value="NADH DEHYDROGENASE"/>
    <property type="match status" value="1"/>
</dbReference>
<comment type="caution">
    <text evidence="8">The sequence shown here is derived from an EMBL/GenBank/DDBJ whole genome shotgun (WGS) entry which is preliminary data.</text>
</comment>
<evidence type="ECO:0000259" key="7">
    <source>
        <dbReference type="Pfam" id="PF00361"/>
    </source>
</evidence>
<keyword evidence="5" id="KW-0813">Transport</keyword>
<comment type="catalytic activity">
    <reaction evidence="5">
        <text>a quinone + NADH + 5 H(+)(in) = a quinol + NAD(+) + 4 H(+)(out)</text>
        <dbReference type="Rhea" id="RHEA:57888"/>
        <dbReference type="ChEBI" id="CHEBI:15378"/>
        <dbReference type="ChEBI" id="CHEBI:24646"/>
        <dbReference type="ChEBI" id="CHEBI:57540"/>
        <dbReference type="ChEBI" id="CHEBI:57945"/>
        <dbReference type="ChEBI" id="CHEBI:132124"/>
    </reaction>
</comment>
<keyword evidence="5" id="KW-0874">Quinone</keyword>
<feature type="transmembrane region" description="Helical" evidence="5">
    <location>
        <begin position="284"/>
        <end position="302"/>
    </location>
</feature>
<evidence type="ECO:0000256" key="4">
    <source>
        <dbReference type="ARBA" id="ARBA00023136"/>
    </source>
</evidence>
<evidence type="ECO:0000256" key="5">
    <source>
        <dbReference type="HAMAP-Rule" id="MF_00445"/>
    </source>
</evidence>
<dbReference type="Pfam" id="PF00361">
    <property type="entry name" value="Proton_antipo_M"/>
    <property type="match status" value="1"/>
</dbReference>
<feature type="transmembrane region" description="Helical" evidence="5">
    <location>
        <begin position="389"/>
        <end position="411"/>
    </location>
</feature>
<feature type="transmembrane region" description="Helical" evidence="5">
    <location>
        <begin position="114"/>
        <end position="136"/>
    </location>
</feature>
<dbReference type="GO" id="GO:0008137">
    <property type="term" value="F:NADH dehydrogenase (ubiquinone) activity"/>
    <property type="evidence" value="ECO:0007669"/>
    <property type="project" value="InterPro"/>
</dbReference>
<evidence type="ECO:0000313" key="9">
    <source>
        <dbReference type="Proteomes" id="UP000236000"/>
    </source>
</evidence>
<dbReference type="Proteomes" id="UP000236000">
    <property type="component" value="Unassembled WGS sequence"/>
</dbReference>
<feature type="transmembrane region" description="Helical" evidence="5">
    <location>
        <begin position="258"/>
        <end position="277"/>
    </location>
</feature>
<keyword evidence="2 5" id="KW-0812">Transmembrane</keyword>
<keyword evidence="4 5" id="KW-0472">Membrane</keyword>
<comment type="subcellular location">
    <subcellularLocation>
        <location evidence="5">Cell membrane</location>
        <topology evidence="5">Multi-pass membrane protein</topology>
    </subcellularLocation>
    <subcellularLocation>
        <location evidence="1">Endomembrane system</location>
        <topology evidence="1">Multi-pass membrane protein</topology>
    </subcellularLocation>
    <subcellularLocation>
        <location evidence="6">Membrane</location>
        <topology evidence="6">Multi-pass membrane protein</topology>
    </subcellularLocation>
</comment>
<feature type="transmembrane region" description="Helical" evidence="5">
    <location>
        <begin position="6"/>
        <end position="23"/>
    </location>
</feature>
<protein>
    <recommendedName>
        <fullName evidence="5">NADH-quinone oxidoreductase subunit N</fullName>
        <ecNumber evidence="5">7.1.1.-</ecNumber>
    </recommendedName>
    <alternativeName>
        <fullName evidence="5">NADH dehydrogenase I subunit N</fullName>
    </alternativeName>
    <alternativeName>
        <fullName evidence="5">NDH-1 subunit N</fullName>
    </alternativeName>
</protein>
<feature type="transmembrane region" description="Helical" evidence="5">
    <location>
        <begin position="55"/>
        <end position="78"/>
    </location>
</feature>
<dbReference type="GO" id="GO:0048038">
    <property type="term" value="F:quinone binding"/>
    <property type="evidence" value="ECO:0007669"/>
    <property type="project" value="UniProtKB-KW"/>
</dbReference>
<evidence type="ECO:0000256" key="6">
    <source>
        <dbReference type="RuleBase" id="RU000320"/>
    </source>
</evidence>
<evidence type="ECO:0000256" key="3">
    <source>
        <dbReference type="ARBA" id="ARBA00022989"/>
    </source>
</evidence>
<organism evidence="8 9">
    <name type="scientific">Akkermansia muciniphila</name>
    <dbReference type="NCBI Taxonomy" id="239935"/>
    <lineage>
        <taxon>Bacteria</taxon>
        <taxon>Pseudomonadati</taxon>
        <taxon>Verrucomicrobiota</taxon>
        <taxon>Verrucomicrobiia</taxon>
        <taxon>Verrucomicrobiales</taxon>
        <taxon>Akkermansiaceae</taxon>
        <taxon>Akkermansia</taxon>
    </lineage>
</organism>
<keyword evidence="3 5" id="KW-1133">Transmembrane helix</keyword>